<feature type="domain" description="CHAD" evidence="1">
    <location>
        <begin position="4"/>
        <end position="78"/>
    </location>
</feature>
<evidence type="ECO:0000259" key="1">
    <source>
        <dbReference type="Pfam" id="PF05235"/>
    </source>
</evidence>
<accession>A0A239L0V5</accession>
<dbReference type="AlphaFoldDB" id="A0A239L0V5"/>
<reference evidence="3" key="1">
    <citation type="submission" date="2017-06" db="EMBL/GenBank/DDBJ databases">
        <authorList>
            <person name="Varghese N."/>
            <person name="Submissions S."/>
        </authorList>
    </citation>
    <scope>NUCLEOTIDE SEQUENCE [LARGE SCALE GENOMIC DNA]</scope>
    <source>
        <strain evidence="3">LNB2</strain>
    </source>
</reference>
<keyword evidence="3" id="KW-1185">Reference proteome</keyword>
<dbReference type="OrthoDB" id="9777271at2"/>
<organism evidence="2 3">
    <name type="scientific">Edaphosphingomonas laterariae</name>
    <dbReference type="NCBI Taxonomy" id="861865"/>
    <lineage>
        <taxon>Bacteria</taxon>
        <taxon>Pseudomonadati</taxon>
        <taxon>Pseudomonadota</taxon>
        <taxon>Alphaproteobacteria</taxon>
        <taxon>Sphingomonadales</taxon>
        <taxon>Rhizorhabdaceae</taxon>
        <taxon>Edaphosphingomonas</taxon>
    </lineage>
</organism>
<feature type="non-terminal residue" evidence="2">
    <location>
        <position position="1"/>
    </location>
</feature>
<dbReference type="InterPro" id="IPR038186">
    <property type="entry name" value="CHAD_dom_sf"/>
</dbReference>
<dbReference type="EMBL" id="FZOS01000067">
    <property type="protein sequence ID" value="SNT23369.1"/>
    <property type="molecule type" value="Genomic_DNA"/>
</dbReference>
<dbReference type="Gene3D" id="1.40.20.10">
    <property type="entry name" value="CHAD domain"/>
    <property type="match status" value="1"/>
</dbReference>
<proteinExistence type="predicted"/>
<protein>
    <submittedName>
        <fullName evidence="2">CHAD domain-containing protein</fullName>
    </submittedName>
</protein>
<gene>
    <name evidence="2" type="ORF">SAMN06295912_1676</name>
</gene>
<dbReference type="Pfam" id="PF05235">
    <property type="entry name" value="CHAD"/>
    <property type="match status" value="1"/>
</dbReference>
<dbReference type="Proteomes" id="UP000198281">
    <property type="component" value="Unassembled WGS sequence"/>
</dbReference>
<evidence type="ECO:0000313" key="2">
    <source>
        <dbReference type="EMBL" id="SNT23369.1"/>
    </source>
</evidence>
<dbReference type="InterPro" id="IPR007899">
    <property type="entry name" value="CHAD_dom"/>
</dbReference>
<dbReference type="RefSeq" id="WP_144033902.1">
    <property type="nucleotide sequence ID" value="NZ_FZOS01000067.1"/>
</dbReference>
<evidence type="ECO:0000313" key="3">
    <source>
        <dbReference type="Proteomes" id="UP000198281"/>
    </source>
</evidence>
<sequence length="120" mass="13984">RYCRKVKKGGRDLAHIDDETRHEVRKDAKKLRYASEFFASLFERKRERRRHKRFISALENLQDQLGALNDLATAPQLLKQLGLADDPDAARLLAEGKREALLEAAVDAHEDLIDMKQFWR</sequence>
<name>A0A239L0V5_9SPHN</name>